<evidence type="ECO:0000313" key="3">
    <source>
        <dbReference type="Proteomes" id="UP001278500"/>
    </source>
</evidence>
<feature type="region of interest" description="Disordered" evidence="1">
    <location>
        <begin position="125"/>
        <end position="219"/>
    </location>
</feature>
<evidence type="ECO:0008006" key="4">
    <source>
        <dbReference type="Google" id="ProtNLM"/>
    </source>
</evidence>
<dbReference type="RefSeq" id="XP_062682073.1">
    <property type="nucleotide sequence ID" value="XM_062828286.1"/>
</dbReference>
<gene>
    <name evidence="2" type="ORF">B0H65DRAFT_509168</name>
</gene>
<dbReference type="EMBL" id="JAUEPP010000004">
    <property type="protein sequence ID" value="KAK3345460.1"/>
    <property type="molecule type" value="Genomic_DNA"/>
</dbReference>
<dbReference type="GO" id="GO:0008033">
    <property type="term" value="P:tRNA processing"/>
    <property type="evidence" value="ECO:0007669"/>
    <property type="project" value="TreeGrafter"/>
</dbReference>
<feature type="compositionally biased region" description="Low complexity" evidence="1">
    <location>
        <begin position="140"/>
        <end position="152"/>
    </location>
</feature>
<keyword evidence="3" id="KW-1185">Reference proteome</keyword>
<dbReference type="InterPro" id="IPR007175">
    <property type="entry name" value="Rpr2/Snm1/Rpp21"/>
</dbReference>
<dbReference type="PANTHER" id="PTHR14742">
    <property type="entry name" value="RIBONUCLEASE P SUBUNIT P21"/>
    <property type="match status" value="1"/>
</dbReference>
<evidence type="ECO:0000256" key="1">
    <source>
        <dbReference type="SAM" id="MobiDB-lite"/>
    </source>
</evidence>
<dbReference type="AlphaFoldDB" id="A0AAE0JG02"/>
<name>A0AAE0JG02_9PEZI</name>
<dbReference type="PANTHER" id="PTHR14742:SF3">
    <property type="entry name" value="RIBONUCLEASE MRP PROTEIN SUBUNIT SNM1"/>
    <property type="match status" value="1"/>
</dbReference>
<dbReference type="Pfam" id="PF04032">
    <property type="entry name" value="Rpr2"/>
    <property type="match status" value="1"/>
</dbReference>
<protein>
    <recommendedName>
        <fullName evidence="4">Rpr2-domain-containing protein</fullName>
    </recommendedName>
</protein>
<dbReference type="GO" id="GO:0005655">
    <property type="term" value="C:nucleolar ribonuclease P complex"/>
    <property type="evidence" value="ECO:0007669"/>
    <property type="project" value="TreeGrafter"/>
</dbReference>
<comment type="caution">
    <text evidence="2">The sequence shown here is derived from an EMBL/GenBank/DDBJ whole genome shotgun (WGS) entry which is preliminary data.</text>
</comment>
<dbReference type="Proteomes" id="UP001278500">
    <property type="component" value="Unassembled WGS sequence"/>
</dbReference>
<proteinExistence type="predicted"/>
<feature type="compositionally biased region" description="Polar residues" evidence="1">
    <location>
        <begin position="163"/>
        <end position="175"/>
    </location>
</feature>
<reference evidence="2" key="1">
    <citation type="journal article" date="2023" name="Mol. Phylogenet. Evol.">
        <title>Genome-scale phylogeny and comparative genomics of the fungal order Sordariales.</title>
        <authorList>
            <person name="Hensen N."/>
            <person name="Bonometti L."/>
            <person name="Westerberg I."/>
            <person name="Brannstrom I.O."/>
            <person name="Guillou S."/>
            <person name="Cros-Aarteil S."/>
            <person name="Calhoun S."/>
            <person name="Haridas S."/>
            <person name="Kuo A."/>
            <person name="Mondo S."/>
            <person name="Pangilinan J."/>
            <person name="Riley R."/>
            <person name="LaButti K."/>
            <person name="Andreopoulos B."/>
            <person name="Lipzen A."/>
            <person name="Chen C."/>
            <person name="Yan M."/>
            <person name="Daum C."/>
            <person name="Ng V."/>
            <person name="Clum A."/>
            <person name="Steindorff A."/>
            <person name="Ohm R.A."/>
            <person name="Martin F."/>
            <person name="Silar P."/>
            <person name="Natvig D.O."/>
            <person name="Lalanne C."/>
            <person name="Gautier V."/>
            <person name="Ament-Velasquez S.L."/>
            <person name="Kruys A."/>
            <person name="Hutchinson M.I."/>
            <person name="Powell A.J."/>
            <person name="Barry K."/>
            <person name="Miller A.N."/>
            <person name="Grigoriev I.V."/>
            <person name="Debuchy R."/>
            <person name="Gladieux P."/>
            <person name="Hiltunen Thoren M."/>
            <person name="Johannesson H."/>
        </authorList>
    </citation>
    <scope>NUCLEOTIDE SEQUENCE</scope>
    <source>
        <strain evidence="2">CBS 560.94</strain>
    </source>
</reference>
<evidence type="ECO:0000313" key="2">
    <source>
        <dbReference type="EMBL" id="KAK3345460.1"/>
    </source>
</evidence>
<accession>A0AAE0JG02</accession>
<feature type="compositionally biased region" description="Polar residues" evidence="1">
    <location>
        <begin position="196"/>
        <end position="205"/>
    </location>
</feature>
<dbReference type="GeneID" id="87865440"/>
<organism evidence="2 3">
    <name type="scientific">Neurospora tetraspora</name>
    <dbReference type="NCBI Taxonomy" id="94610"/>
    <lineage>
        <taxon>Eukaryota</taxon>
        <taxon>Fungi</taxon>
        <taxon>Dikarya</taxon>
        <taxon>Ascomycota</taxon>
        <taxon>Pezizomycotina</taxon>
        <taxon>Sordariomycetes</taxon>
        <taxon>Sordariomycetidae</taxon>
        <taxon>Sordariales</taxon>
        <taxon>Sordariaceae</taxon>
        <taxon>Neurospora</taxon>
    </lineage>
</organism>
<reference evidence="2" key="2">
    <citation type="submission" date="2023-06" db="EMBL/GenBank/DDBJ databases">
        <authorList>
            <consortium name="Lawrence Berkeley National Laboratory"/>
            <person name="Haridas S."/>
            <person name="Hensen N."/>
            <person name="Bonometti L."/>
            <person name="Westerberg I."/>
            <person name="Brannstrom I.O."/>
            <person name="Guillou S."/>
            <person name="Cros-Aarteil S."/>
            <person name="Calhoun S."/>
            <person name="Kuo A."/>
            <person name="Mondo S."/>
            <person name="Pangilinan J."/>
            <person name="Riley R."/>
            <person name="Labutti K."/>
            <person name="Andreopoulos B."/>
            <person name="Lipzen A."/>
            <person name="Chen C."/>
            <person name="Yanf M."/>
            <person name="Daum C."/>
            <person name="Ng V."/>
            <person name="Clum A."/>
            <person name="Steindorff A."/>
            <person name="Ohm R."/>
            <person name="Martin F."/>
            <person name="Silar P."/>
            <person name="Natvig D."/>
            <person name="Lalanne C."/>
            <person name="Gautier V."/>
            <person name="Ament-Velasquez S.L."/>
            <person name="Kruys A."/>
            <person name="Hutchinson M.I."/>
            <person name="Powell A.J."/>
            <person name="Barry K."/>
            <person name="Miller A.N."/>
            <person name="Grigoriev I.V."/>
            <person name="Debuchy R."/>
            <person name="Gladieux P."/>
            <person name="Thoren M.H."/>
            <person name="Johannesson H."/>
        </authorList>
    </citation>
    <scope>NUCLEOTIDE SEQUENCE</scope>
    <source>
        <strain evidence="2">CBS 560.94</strain>
    </source>
</reference>
<sequence>MNGPSSTELSATLDFLTDAAHLLATTAPETSAFLMSQRGNLMFENELPQSDVQRQHVCSCCGHIMIPGHGSTLKFEHQKAVRKRLRAGQKFTKTPVQTKQQIQESRKGPVKRITCGHCTRQTEIKFPAPAPISRRSINLKTQPQQQAPKTTTGLKPNAAPTLGSLTALSAQKPTPSSSANSKKRAKSRKAGLQALLDQSNASKSSRPGLGLSLADFMQK</sequence>